<name>A0A9Q0F3Z4_9ROSI</name>
<evidence type="ECO:0000259" key="2">
    <source>
        <dbReference type="Pfam" id="PF14111"/>
    </source>
</evidence>
<accession>A0A9Q0F3Z4</accession>
<feature type="region of interest" description="Disordered" evidence="1">
    <location>
        <begin position="322"/>
        <end position="342"/>
    </location>
</feature>
<dbReference type="PANTHER" id="PTHR31286">
    <property type="entry name" value="GLYCINE-RICH CELL WALL STRUCTURAL PROTEIN 1.8-LIKE"/>
    <property type="match status" value="1"/>
</dbReference>
<reference evidence="4" key="1">
    <citation type="submission" date="2022-02" db="EMBL/GenBank/DDBJ databases">
        <authorList>
            <person name="Henning P.M."/>
            <person name="McCubbin A.G."/>
            <person name="Shore J.S."/>
        </authorList>
    </citation>
    <scope>NUCLEOTIDE SEQUENCE</scope>
    <source>
        <strain evidence="4">F60SS</strain>
        <tissue evidence="4">Leaves</tissue>
    </source>
</reference>
<evidence type="ECO:0000259" key="3">
    <source>
        <dbReference type="Pfam" id="PF14392"/>
    </source>
</evidence>
<dbReference type="AlphaFoldDB" id="A0A9Q0F3Z4"/>
<dbReference type="InterPro" id="IPR025836">
    <property type="entry name" value="Zn_knuckle_CX2CX4HX4C"/>
</dbReference>
<evidence type="ECO:0000313" key="5">
    <source>
        <dbReference type="Proteomes" id="UP001141552"/>
    </source>
</evidence>
<keyword evidence="5" id="KW-1185">Reference proteome</keyword>
<comment type="caution">
    <text evidence="4">The sequence shown here is derived from an EMBL/GenBank/DDBJ whole genome shotgun (WGS) entry which is preliminary data.</text>
</comment>
<evidence type="ECO:0000256" key="1">
    <source>
        <dbReference type="SAM" id="MobiDB-lite"/>
    </source>
</evidence>
<protein>
    <recommendedName>
        <fullName evidence="6">CCHC-type domain-containing protein</fullName>
    </recommendedName>
</protein>
<organism evidence="4 5">
    <name type="scientific">Turnera subulata</name>
    <dbReference type="NCBI Taxonomy" id="218843"/>
    <lineage>
        <taxon>Eukaryota</taxon>
        <taxon>Viridiplantae</taxon>
        <taxon>Streptophyta</taxon>
        <taxon>Embryophyta</taxon>
        <taxon>Tracheophyta</taxon>
        <taxon>Spermatophyta</taxon>
        <taxon>Magnoliopsida</taxon>
        <taxon>eudicotyledons</taxon>
        <taxon>Gunneridae</taxon>
        <taxon>Pentapetalae</taxon>
        <taxon>rosids</taxon>
        <taxon>fabids</taxon>
        <taxon>Malpighiales</taxon>
        <taxon>Passifloraceae</taxon>
        <taxon>Turnera</taxon>
    </lineage>
</organism>
<evidence type="ECO:0000313" key="4">
    <source>
        <dbReference type="EMBL" id="KAJ4824553.1"/>
    </source>
</evidence>
<gene>
    <name evidence="4" type="ORF">Tsubulata_038035</name>
</gene>
<dbReference type="Proteomes" id="UP001141552">
    <property type="component" value="Unassembled WGS sequence"/>
</dbReference>
<dbReference type="PANTHER" id="PTHR31286:SF178">
    <property type="entry name" value="DUF4283 DOMAIN-CONTAINING PROTEIN"/>
    <property type="match status" value="1"/>
</dbReference>
<dbReference type="InterPro" id="IPR025558">
    <property type="entry name" value="DUF4283"/>
</dbReference>
<reference evidence="4" key="2">
    <citation type="journal article" date="2023" name="Plants (Basel)">
        <title>Annotation of the Turnera subulata (Passifloraceae) Draft Genome Reveals the S-Locus Evolved after the Divergence of Turneroideae from Passifloroideae in a Stepwise Manner.</title>
        <authorList>
            <person name="Henning P.M."/>
            <person name="Roalson E.H."/>
            <person name="Mir W."/>
            <person name="McCubbin A.G."/>
            <person name="Shore J.S."/>
        </authorList>
    </citation>
    <scope>NUCLEOTIDE SEQUENCE</scope>
    <source>
        <strain evidence="4">F60SS</strain>
    </source>
</reference>
<dbReference type="Pfam" id="PF14111">
    <property type="entry name" value="DUF4283"/>
    <property type="match status" value="1"/>
</dbReference>
<feature type="domain" description="Zinc knuckle CX2CX4HX4C" evidence="3">
    <location>
        <begin position="185"/>
        <end position="218"/>
    </location>
</feature>
<sequence length="386" mass="43352">MDPSSSSSATGQSVHPLVIQLLEDRDGGRSFSKHVIVAKLVLDKRFSVVILKGICSRAWNLTNRLESKELGNNIVLLSFKDPDDRLRVMLETSWSIGHPLVIKEWHSHLALKDIDFSISECWVQVHGLNPTQLSKDKGWIIGNLINSCVRVEMTDDNRLSYSGILRLRVLFNVLKPLLPGFFCSKSNGDQCWVAFVYERMSDFCYNCGMLDHHDKTCKQPLLSPFPPFTPLRKGVWMNVESSFYKWLLSKSDCDLRKKAGISPKTSPSRFRSMPPVFMASVEEESRVHARAKEVCESLHKVARDSHDETVLALSQYGPALRTREPTLDPQLSNHGDLSSLRDDLSHTSPNLTFCGTFSTAESSDASLVNLRSMSFETPAIAASIHD</sequence>
<dbReference type="OrthoDB" id="978193at2759"/>
<evidence type="ECO:0008006" key="6">
    <source>
        <dbReference type="Google" id="ProtNLM"/>
    </source>
</evidence>
<dbReference type="EMBL" id="JAKUCV010007155">
    <property type="protein sequence ID" value="KAJ4824553.1"/>
    <property type="molecule type" value="Genomic_DNA"/>
</dbReference>
<feature type="domain" description="DUF4283" evidence="2">
    <location>
        <begin position="33"/>
        <end position="109"/>
    </location>
</feature>
<dbReference type="InterPro" id="IPR040256">
    <property type="entry name" value="At4g02000-like"/>
</dbReference>
<dbReference type="Pfam" id="PF14392">
    <property type="entry name" value="zf-CCHC_4"/>
    <property type="match status" value="1"/>
</dbReference>
<proteinExistence type="predicted"/>